<reference evidence="4 5" key="1">
    <citation type="submission" date="2019-04" db="EMBL/GenBank/DDBJ databases">
        <title>Pedobacter sp. RP-1-16 sp. nov., isolated from Arctic soil.</title>
        <authorList>
            <person name="Dahal R.H."/>
            <person name="Kim D.-U."/>
        </authorList>
    </citation>
    <scope>NUCLEOTIDE SEQUENCE [LARGE SCALE GENOMIC DNA]</scope>
    <source>
        <strain evidence="4 5">RP-1-16</strain>
    </source>
</reference>
<evidence type="ECO:0000256" key="2">
    <source>
        <dbReference type="SAM" id="SignalP"/>
    </source>
</evidence>
<evidence type="ECO:0000313" key="5">
    <source>
        <dbReference type="Proteomes" id="UP000309594"/>
    </source>
</evidence>
<dbReference type="Pfam" id="PF13505">
    <property type="entry name" value="OMP_b-brl"/>
    <property type="match status" value="1"/>
</dbReference>
<dbReference type="SUPFAM" id="SSF56925">
    <property type="entry name" value="OMPA-like"/>
    <property type="match status" value="1"/>
</dbReference>
<evidence type="ECO:0000259" key="3">
    <source>
        <dbReference type="Pfam" id="PF13505"/>
    </source>
</evidence>
<dbReference type="InterPro" id="IPR011250">
    <property type="entry name" value="OMP/PagP_B-barrel"/>
</dbReference>
<comment type="caution">
    <text evidence="4">The sequence shown here is derived from an EMBL/GenBank/DDBJ whole genome shotgun (WGS) entry which is preliminary data.</text>
</comment>
<name>A0A4U1GHQ8_9SPHI</name>
<dbReference type="EMBL" id="SWDX01000003">
    <property type="protein sequence ID" value="TKC62480.1"/>
    <property type="molecule type" value="Genomic_DNA"/>
</dbReference>
<evidence type="ECO:0000256" key="1">
    <source>
        <dbReference type="ARBA" id="ARBA00022729"/>
    </source>
</evidence>
<dbReference type="AlphaFoldDB" id="A0A4U1GHQ8"/>
<evidence type="ECO:0000313" key="4">
    <source>
        <dbReference type="EMBL" id="TKC62480.1"/>
    </source>
</evidence>
<accession>A0A4U1GHQ8</accession>
<sequence>MKNKLVFAALLCIFSFKANAQTEKGKTMLGGYVSFYTYKFEGQYIQKANNFSTSLRSAYFIKDNLAIGLGLLFNNSRSKESDLANLNLLSRQTSKSYGVSPFVRYYFNINEKFKIFNELAINGSIGTSEYKNETSPLFSSENKFKQFGANIKPGLAFFPTKKIAIEFSFPMLSYQKSFYETKYMENPTEFKNNGESFQFGITTFKPTIGVNYHF</sequence>
<organism evidence="4 5">
    <name type="scientific">Pedobacter hiemivivus</name>
    <dbReference type="NCBI Taxonomy" id="2530454"/>
    <lineage>
        <taxon>Bacteria</taxon>
        <taxon>Pseudomonadati</taxon>
        <taxon>Bacteroidota</taxon>
        <taxon>Sphingobacteriia</taxon>
        <taxon>Sphingobacteriales</taxon>
        <taxon>Sphingobacteriaceae</taxon>
        <taxon>Pedobacter</taxon>
    </lineage>
</organism>
<dbReference type="RefSeq" id="WP_136880061.1">
    <property type="nucleotide sequence ID" value="NZ_SWDX01000003.1"/>
</dbReference>
<gene>
    <name evidence="4" type="ORF">FBD94_09705</name>
</gene>
<protein>
    <submittedName>
        <fullName evidence="4">Porin family protein</fullName>
    </submittedName>
</protein>
<dbReference type="Proteomes" id="UP000309594">
    <property type="component" value="Unassembled WGS sequence"/>
</dbReference>
<dbReference type="InterPro" id="IPR027385">
    <property type="entry name" value="Beta-barrel_OMP"/>
</dbReference>
<keyword evidence="1 2" id="KW-0732">Signal</keyword>
<feature type="signal peptide" evidence="2">
    <location>
        <begin position="1"/>
        <end position="20"/>
    </location>
</feature>
<proteinExistence type="predicted"/>
<feature type="domain" description="Outer membrane protein beta-barrel" evidence="3">
    <location>
        <begin position="8"/>
        <end position="193"/>
    </location>
</feature>
<dbReference type="Gene3D" id="2.40.160.20">
    <property type="match status" value="1"/>
</dbReference>
<feature type="chain" id="PRO_5021002614" evidence="2">
    <location>
        <begin position="21"/>
        <end position="214"/>
    </location>
</feature>